<evidence type="ECO:0000256" key="6">
    <source>
        <dbReference type="ARBA" id="ARBA00022824"/>
    </source>
</evidence>
<dbReference type="Gene3D" id="3.30.2010.10">
    <property type="entry name" value="Metalloproteases ('zincins'), catalytic domain"/>
    <property type="match status" value="1"/>
</dbReference>
<dbReference type="OrthoDB" id="360839at2759"/>
<organism evidence="18">
    <name type="scientific">Cyberlindnera fabianii</name>
    <name type="common">Yeast</name>
    <name type="synonym">Hansenula fabianii</name>
    <dbReference type="NCBI Taxonomy" id="36022"/>
    <lineage>
        <taxon>Eukaryota</taxon>
        <taxon>Fungi</taxon>
        <taxon>Dikarya</taxon>
        <taxon>Ascomycota</taxon>
        <taxon>Saccharomycotina</taxon>
        <taxon>Saccharomycetes</taxon>
        <taxon>Phaffomycetales</taxon>
        <taxon>Phaffomycetaceae</taxon>
        <taxon>Cyberlindnera</taxon>
    </lineage>
</organism>
<sequence length="446" mass="51122">MSFMDQFAAFVDNPLINWKKIILGFTTFQFCFETYLTYRQYKVLHREKIHPSLKGEIDDETFKKSQLYSRAKARFSIITGIYSFVQNYGFIQYDVLPKLWAAGKSLYTTLAPFLPAVMQSSVIVHSLCFLFIFNAISTVLSVPVSYYQNFVLEEEFGFNKLTVKLWITDLIKSTVLSIAIGFPILAAFLKIIEYFDDGFIFYIWAFLVVVQIVAVAIYPTLIQPLFNKLTPLEPGELKTSIENLASKNEFPLTKLYVIDGSKRSSHSNAYFYGLPWAKQIVIYDTLIETSTTQETTAVLAHEIGHWALSHTTKTLLIAQAHVLAIFTLFSGFYKNKSLFESFGFFNETPIIIGFLLFSDIFQPLDNIMTFLMNLLSRKHEYEADEYAVKLGYSKELGKALTNLNVKNLSSPDADWLYSSYHYSHPILPERLEAIAAKEVQYATKEK</sequence>
<dbReference type="GO" id="GO:0005789">
    <property type="term" value="C:endoplasmic reticulum membrane"/>
    <property type="evidence" value="ECO:0007669"/>
    <property type="project" value="UniProtKB-SubCell"/>
</dbReference>
<keyword evidence="10 15" id="KW-0472">Membrane</keyword>
<feature type="transmembrane region" description="Helical" evidence="15">
    <location>
        <begin position="201"/>
        <end position="222"/>
    </location>
</feature>
<keyword evidence="7 14" id="KW-0862">Zinc</keyword>
<evidence type="ECO:0000256" key="8">
    <source>
        <dbReference type="ARBA" id="ARBA00022989"/>
    </source>
</evidence>
<evidence type="ECO:0000259" key="17">
    <source>
        <dbReference type="Pfam" id="PF16491"/>
    </source>
</evidence>
<dbReference type="InterPro" id="IPR001915">
    <property type="entry name" value="Peptidase_M48"/>
</dbReference>
<dbReference type="PANTHER" id="PTHR10120">
    <property type="entry name" value="CAAX PRENYL PROTEASE 1"/>
    <property type="match status" value="1"/>
</dbReference>
<keyword evidence="6 15" id="KW-0256">Endoplasmic reticulum</keyword>
<evidence type="ECO:0000256" key="15">
    <source>
        <dbReference type="RuleBase" id="RU366005"/>
    </source>
</evidence>
<dbReference type="InterPro" id="IPR032456">
    <property type="entry name" value="Peptidase_M48_N"/>
</dbReference>
<evidence type="ECO:0000256" key="11">
    <source>
        <dbReference type="ARBA" id="ARBA00044456"/>
    </source>
</evidence>
<proteinExistence type="inferred from homology"/>
<feature type="binding site" evidence="14">
    <location>
        <position position="301"/>
    </location>
    <ligand>
        <name>Zn(2+)</name>
        <dbReference type="ChEBI" id="CHEBI:29105"/>
        <note>catalytic</note>
    </ligand>
</feature>
<feature type="active site" description="Proton donor" evidence="13">
    <location>
        <position position="384"/>
    </location>
</feature>
<feature type="active site" evidence="13">
    <location>
        <position position="302"/>
    </location>
</feature>
<evidence type="ECO:0000256" key="3">
    <source>
        <dbReference type="ARBA" id="ARBA00022692"/>
    </source>
</evidence>
<dbReference type="FunFam" id="3.30.2010.10:FF:000002">
    <property type="entry name" value="CAAX prenyl protease"/>
    <property type="match status" value="1"/>
</dbReference>
<dbReference type="GO" id="GO:0071586">
    <property type="term" value="P:CAAX-box protein processing"/>
    <property type="evidence" value="ECO:0007669"/>
    <property type="project" value="UniProtKB-UniRule"/>
</dbReference>
<evidence type="ECO:0000256" key="7">
    <source>
        <dbReference type="ARBA" id="ARBA00022833"/>
    </source>
</evidence>
<gene>
    <name evidence="18" type="ORF">CYFA0S_08e04170g</name>
</gene>
<dbReference type="CDD" id="cd07343">
    <property type="entry name" value="M48A_Zmpste24p_like"/>
    <property type="match status" value="1"/>
</dbReference>
<reference evidence="18" key="1">
    <citation type="journal article" date="2014" name="Genome Announc.">
        <title>Genome sequence of the yeast Cyberlindnera fabianii (Hansenula fabianii).</title>
        <authorList>
            <person name="Freel K.C."/>
            <person name="Sarilar V."/>
            <person name="Neuveglise C."/>
            <person name="Devillers H."/>
            <person name="Friedrich A."/>
            <person name="Schacherer J."/>
        </authorList>
    </citation>
    <scope>NUCLEOTIDE SEQUENCE</scope>
    <source>
        <strain evidence="18">YJS4271</strain>
    </source>
</reference>
<evidence type="ECO:0000256" key="5">
    <source>
        <dbReference type="ARBA" id="ARBA00022801"/>
    </source>
</evidence>
<dbReference type="GO" id="GO:0046872">
    <property type="term" value="F:metal ion binding"/>
    <property type="evidence" value="ECO:0007669"/>
    <property type="project" value="UniProtKB-UniRule"/>
</dbReference>
<dbReference type="PhylomeDB" id="A0A061AY46"/>
<feature type="domain" description="Peptidase M48" evidence="16">
    <location>
        <begin position="232"/>
        <end position="436"/>
    </location>
</feature>
<comment type="subcellular location">
    <subcellularLocation>
        <location evidence="1 15">Endoplasmic reticulum membrane</location>
        <topology evidence="1 15">Multi-pass membrane protein</topology>
    </subcellularLocation>
</comment>
<feature type="transmembrane region" description="Helical" evidence="15">
    <location>
        <begin position="166"/>
        <end position="189"/>
    </location>
</feature>
<dbReference type="Pfam" id="PF16491">
    <property type="entry name" value="Peptidase_M48_N"/>
    <property type="match status" value="1"/>
</dbReference>
<feature type="transmembrane region" description="Helical" evidence="15">
    <location>
        <begin position="122"/>
        <end position="146"/>
    </location>
</feature>
<dbReference type="VEuPathDB" id="FungiDB:BON22_4198"/>
<evidence type="ECO:0000313" key="18">
    <source>
        <dbReference type="EMBL" id="CDR42150.1"/>
    </source>
</evidence>
<feature type="domain" description="CAAX prenyl protease 1 N-terminal" evidence="17">
    <location>
        <begin position="40"/>
        <end position="228"/>
    </location>
</feature>
<evidence type="ECO:0000256" key="2">
    <source>
        <dbReference type="ARBA" id="ARBA00022670"/>
    </source>
</evidence>
<protein>
    <recommendedName>
        <fullName evidence="15">CAAX prenyl protease</fullName>
        <ecNumber evidence="15">3.4.24.84</ecNumber>
    </recommendedName>
</protein>
<accession>A0A061AY46</accession>
<keyword evidence="8 15" id="KW-1133">Transmembrane helix</keyword>
<evidence type="ECO:0000256" key="9">
    <source>
        <dbReference type="ARBA" id="ARBA00023049"/>
    </source>
</evidence>
<keyword evidence="2 15" id="KW-0645">Protease</keyword>
<evidence type="ECO:0000259" key="16">
    <source>
        <dbReference type="Pfam" id="PF01435"/>
    </source>
</evidence>
<evidence type="ECO:0000256" key="1">
    <source>
        <dbReference type="ARBA" id="ARBA00004477"/>
    </source>
</evidence>
<comment type="cofactor">
    <cofactor evidence="14 15">
        <name>Zn(2+)</name>
        <dbReference type="ChEBI" id="CHEBI:29105"/>
    </cofactor>
    <text evidence="14 15">Binds 1 zinc ion per subunit.</text>
</comment>
<evidence type="ECO:0000256" key="12">
    <source>
        <dbReference type="ARBA" id="ARBA00060927"/>
    </source>
</evidence>
<comment type="catalytic activity">
    <reaction evidence="11 15">
        <text>Hydrolyzes the peptide bond -P2-(S-farnesyl or geranylgeranyl)C-P1'-P2'-P3'-COOH where P1' and P2' are amino acids with aliphatic side chains and P3' is any C-terminal residue.</text>
        <dbReference type="EC" id="3.4.24.84"/>
    </reaction>
</comment>
<feature type="transmembrane region" description="Helical" evidence="15">
    <location>
        <begin position="315"/>
        <end position="333"/>
    </location>
</feature>
<evidence type="ECO:0000256" key="14">
    <source>
        <dbReference type="PIRSR" id="PIRSR627057-2"/>
    </source>
</evidence>
<dbReference type="EMBL" id="LK052893">
    <property type="protein sequence ID" value="CDR42150.1"/>
    <property type="molecule type" value="Genomic_DNA"/>
</dbReference>
<keyword evidence="4 14" id="KW-0479">Metal-binding</keyword>
<dbReference type="InterPro" id="IPR027057">
    <property type="entry name" value="CAXX_Prtase_1"/>
</dbReference>
<comment type="similarity">
    <text evidence="12 15">Belongs to the peptidase M48A family.</text>
</comment>
<keyword evidence="3 15" id="KW-0812">Transmembrane</keyword>
<evidence type="ECO:0000256" key="13">
    <source>
        <dbReference type="PIRSR" id="PIRSR627057-1"/>
    </source>
</evidence>
<evidence type="ECO:0000256" key="4">
    <source>
        <dbReference type="ARBA" id="ARBA00022723"/>
    </source>
</evidence>
<comment type="caution">
    <text evidence="15">Lacks conserved residue(s) required for the propagation of feature annotation.</text>
</comment>
<keyword evidence="5 15" id="KW-0378">Hydrolase</keyword>
<dbReference type="AlphaFoldDB" id="A0A061AY46"/>
<comment type="function">
    <text evidence="15">Proteolytically removes the C-terminal three residues of farnesylated proteins.</text>
</comment>
<keyword evidence="9 15" id="KW-0482">Metalloprotease</keyword>
<dbReference type="EC" id="3.4.24.84" evidence="15"/>
<evidence type="ECO:0000256" key="10">
    <source>
        <dbReference type="ARBA" id="ARBA00023136"/>
    </source>
</evidence>
<feature type="binding site" evidence="14">
    <location>
        <position position="380"/>
    </location>
    <ligand>
        <name>Zn(2+)</name>
        <dbReference type="ChEBI" id="CHEBI:29105"/>
        <note>catalytic</note>
    </ligand>
</feature>
<name>A0A061AY46_CYBFA</name>
<dbReference type="GO" id="GO:0004222">
    <property type="term" value="F:metalloendopeptidase activity"/>
    <property type="evidence" value="ECO:0007669"/>
    <property type="project" value="UniProtKB-UniRule"/>
</dbReference>
<feature type="binding site" evidence="14">
    <location>
        <position position="305"/>
    </location>
    <ligand>
        <name>Zn(2+)</name>
        <dbReference type="ChEBI" id="CHEBI:29105"/>
        <note>catalytic</note>
    </ligand>
</feature>
<dbReference type="Pfam" id="PF01435">
    <property type="entry name" value="Peptidase_M48"/>
    <property type="match status" value="1"/>
</dbReference>